<dbReference type="RefSeq" id="WP_013691842.1">
    <property type="nucleotide sequence ID" value="NC_015378.1"/>
</dbReference>
<proteinExistence type="predicted"/>
<organism evidence="1 2">
    <name type="scientific">Burkholderia gladioli (strain BSR3)</name>
    <dbReference type="NCBI Taxonomy" id="999541"/>
    <lineage>
        <taxon>Bacteria</taxon>
        <taxon>Pseudomonadati</taxon>
        <taxon>Pseudomonadota</taxon>
        <taxon>Betaproteobacteria</taxon>
        <taxon>Burkholderiales</taxon>
        <taxon>Burkholderiaceae</taxon>
        <taxon>Burkholderia</taxon>
    </lineage>
</organism>
<sequence length="214" mass="23288">MIEVLRSFAGVQIRGESIAISIHPVSEWRQPGDPTISLSIDGRSREWGNDWARLTSEQRLDFTPDELEIVRTPGSTGELRALHVEHAGLPGFRSGVTVALEHGMHAFLETELPRVDRVTRLTATLRDAVEPHLGRSPEAYAWTTLHPHELVALLNVASGAVIAGHTSADALRYAVLLYDGRWALSEEGDDPQYAGLGAALRQPDVLALLAGHAS</sequence>
<dbReference type="KEGG" id="bgd:bgla_3p0050"/>
<gene>
    <name evidence="1" type="ordered locus">bgla_3p0050</name>
</gene>
<geneLocation type="plasmid" evidence="1 2">
    <name>bgla_3p</name>
</geneLocation>
<dbReference type="Proteomes" id="UP000008316">
    <property type="component" value="Plasmid bgla_3p"/>
</dbReference>
<protein>
    <submittedName>
        <fullName evidence="1">Uncharacterized protein</fullName>
    </submittedName>
</protein>
<evidence type="ECO:0000313" key="2">
    <source>
        <dbReference type="Proteomes" id="UP000008316"/>
    </source>
</evidence>
<dbReference type="AlphaFoldDB" id="F2LSB1"/>
<reference evidence="1 2" key="1">
    <citation type="journal article" date="2011" name="J. Bacteriol.">
        <title>Complete genome sequence of Burkholderia gladioli BSR3.</title>
        <authorList>
            <person name="Seo Y.S."/>
            <person name="Lim J."/>
            <person name="Choi B.S."/>
            <person name="Kim H."/>
            <person name="Goo E."/>
            <person name="Lee B."/>
            <person name="Lim J.S."/>
            <person name="Choi I.Y."/>
            <person name="Moon J.S."/>
            <person name="Kim J."/>
            <person name="Hwang I."/>
        </authorList>
    </citation>
    <scope>NUCLEOTIDE SEQUENCE [LARGE SCALE GENOMIC DNA]</scope>
    <source>
        <strain evidence="1 2">BSR3</strain>
        <plasmid evidence="1">bgla_3p</plasmid>
    </source>
</reference>
<keyword evidence="1" id="KW-0614">Plasmid</keyword>
<name>F2LSB1_BURGS</name>
<dbReference type="EMBL" id="CP002603">
    <property type="protein sequence ID" value="AEA65707.1"/>
    <property type="molecule type" value="Genomic_DNA"/>
</dbReference>
<evidence type="ECO:0000313" key="1">
    <source>
        <dbReference type="EMBL" id="AEA65707.1"/>
    </source>
</evidence>
<keyword evidence="2" id="KW-1185">Reference proteome</keyword>
<accession>F2LSB1</accession>
<dbReference type="HOGENOM" id="CLU_1286766_0_0_4"/>